<reference evidence="8 9" key="1">
    <citation type="submission" date="2019-02" db="EMBL/GenBank/DDBJ databases">
        <title>Deep-cultivation of Planctomycetes and their phenomic and genomic characterization uncovers novel biology.</title>
        <authorList>
            <person name="Wiegand S."/>
            <person name="Jogler M."/>
            <person name="Boedeker C."/>
            <person name="Pinto D."/>
            <person name="Vollmers J."/>
            <person name="Rivas-Marin E."/>
            <person name="Kohn T."/>
            <person name="Peeters S.H."/>
            <person name="Heuer A."/>
            <person name="Rast P."/>
            <person name="Oberbeckmann S."/>
            <person name="Bunk B."/>
            <person name="Jeske O."/>
            <person name="Meyerdierks A."/>
            <person name="Storesund J.E."/>
            <person name="Kallscheuer N."/>
            <person name="Luecker S."/>
            <person name="Lage O.M."/>
            <person name="Pohl T."/>
            <person name="Merkel B.J."/>
            <person name="Hornburger P."/>
            <person name="Mueller R.-W."/>
            <person name="Bruemmer F."/>
            <person name="Labrenz M."/>
            <person name="Spormann A.M."/>
            <person name="Op Den Camp H."/>
            <person name="Overmann J."/>
            <person name="Amann R."/>
            <person name="Jetten M.S.M."/>
            <person name="Mascher T."/>
            <person name="Medema M.H."/>
            <person name="Devos D.P."/>
            <person name="Kaster A.-K."/>
            <person name="Ovreas L."/>
            <person name="Rohde M."/>
            <person name="Galperin M.Y."/>
            <person name="Jogler C."/>
        </authorList>
    </citation>
    <scope>NUCLEOTIDE SEQUENCE [LARGE SCALE GENOMIC DNA]</scope>
    <source>
        <strain evidence="8 9">Poly51</strain>
    </source>
</reference>
<dbReference type="PANTHER" id="PTHR42693:SF53">
    <property type="entry name" value="ENDO-4-O-SULFATASE"/>
    <property type="match status" value="1"/>
</dbReference>
<protein>
    <submittedName>
        <fullName evidence="8">Arylsulfatase</fullName>
        <ecNumber evidence="8">3.1.6.1</ecNumber>
    </submittedName>
</protein>
<dbReference type="Proteomes" id="UP000318288">
    <property type="component" value="Unassembled WGS sequence"/>
</dbReference>
<dbReference type="Gene3D" id="3.30.1120.10">
    <property type="match status" value="1"/>
</dbReference>
<evidence type="ECO:0000256" key="2">
    <source>
        <dbReference type="ARBA" id="ARBA00022723"/>
    </source>
</evidence>
<organism evidence="8 9">
    <name type="scientific">Rubripirellula tenax</name>
    <dbReference type="NCBI Taxonomy" id="2528015"/>
    <lineage>
        <taxon>Bacteria</taxon>
        <taxon>Pseudomonadati</taxon>
        <taxon>Planctomycetota</taxon>
        <taxon>Planctomycetia</taxon>
        <taxon>Pirellulales</taxon>
        <taxon>Pirellulaceae</taxon>
        <taxon>Rubripirellula</taxon>
    </lineage>
</organism>
<dbReference type="InterPro" id="IPR000917">
    <property type="entry name" value="Sulfatase_N"/>
</dbReference>
<evidence type="ECO:0000313" key="9">
    <source>
        <dbReference type="Proteomes" id="UP000318288"/>
    </source>
</evidence>
<keyword evidence="2" id="KW-0479">Metal-binding</keyword>
<feature type="chain" id="PRO_5023106365" evidence="6">
    <location>
        <begin position="24"/>
        <end position="495"/>
    </location>
</feature>
<feature type="domain" description="Sulfatase N-terminal" evidence="7">
    <location>
        <begin position="28"/>
        <end position="338"/>
    </location>
</feature>
<dbReference type="OrthoDB" id="9783154at2"/>
<dbReference type="GO" id="GO:0046872">
    <property type="term" value="F:metal ion binding"/>
    <property type="evidence" value="ECO:0007669"/>
    <property type="project" value="UniProtKB-KW"/>
</dbReference>
<dbReference type="GO" id="GO:0004065">
    <property type="term" value="F:arylsulfatase activity"/>
    <property type="evidence" value="ECO:0007669"/>
    <property type="project" value="UniProtKB-EC"/>
</dbReference>
<evidence type="ECO:0000256" key="1">
    <source>
        <dbReference type="ARBA" id="ARBA00008779"/>
    </source>
</evidence>
<keyword evidence="6" id="KW-0732">Signal</keyword>
<evidence type="ECO:0000256" key="3">
    <source>
        <dbReference type="ARBA" id="ARBA00022801"/>
    </source>
</evidence>
<keyword evidence="9" id="KW-1185">Reference proteome</keyword>
<evidence type="ECO:0000256" key="4">
    <source>
        <dbReference type="ARBA" id="ARBA00022837"/>
    </source>
</evidence>
<keyword evidence="3 8" id="KW-0378">Hydrolase</keyword>
<dbReference type="EC" id="3.1.6.1" evidence="8"/>
<dbReference type="Gene3D" id="3.40.720.10">
    <property type="entry name" value="Alkaline Phosphatase, subunit A"/>
    <property type="match status" value="1"/>
</dbReference>
<dbReference type="SUPFAM" id="SSF53649">
    <property type="entry name" value="Alkaline phosphatase-like"/>
    <property type="match status" value="1"/>
</dbReference>
<evidence type="ECO:0000313" key="8">
    <source>
        <dbReference type="EMBL" id="TWU47649.1"/>
    </source>
</evidence>
<comment type="caution">
    <text evidence="8">The sequence shown here is derived from an EMBL/GenBank/DDBJ whole genome shotgun (WGS) entry which is preliminary data.</text>
</comment>
<evidence type="ECO:0000256" key="6">
    <source>
        <dbReference type="SAM" id="SignalP"/>
    </source>
</evidence>
<dbReference type="RefSeq" id="WP_146461604.1">
    <property type="nucleotide sequence ID" value="NZ_SJPW01000007.1"/>
</dbReference>
<gene>
    <name evidence="8" type="primary">atsA_89</name>
    <name evidence="8" type="ORF">Poly51_54510</name>
</gene>
<evidence type="ECO:0000259" key="7">
    <source>
        <dbReference type="Pfam" id="PF00884"/>
    </source>
</evidence>
<dbReference type="CDD" id="cd16026">
    <property type="entry name" value="GALNS_like"/>
    <property type="match status" value="1"/>
</dbReference>
<dbReference type="PANTHER" id="PTHR42693">
    <property type="entry name" value="ARYLSULFATASE FAMILY MEMBER"/>
    <property type="match status" value="1"/>
</dbReference>
<dbReference type="Pfam" id="PF14707">
    <property type="entry name" value="Sulfatase_C"/>
    <property type="match status" value="1"/>
</dbReference>
<accession>A0A5C6EK41</accession>
<comment type="similarity">
    <text evidence="1">Belongs to the sulfatase family.</text>
</comment>
<dbReference type="InterPro" id="IPR017850">
    <property type="entry name" value="Alkaline_phosphatase_core_sf"/>
</dbReference>
<dbReference type="PROSITE" id="PS00523">
    <property type="entry name" value="SULFATASE_1"/>
    <property type="match status" value="1"/>
</dbReference>
<feature type="signal peptide" evidence="6">
    <location>
        <begin position="1"/>
        <end position="23"/>
    </location>
</feature>
<dbReference type="AlphaFoldDB" id="A0A5C6EK41"/>
<proteinExistence type="inferred from homology"/>
<feature type="compositionally biased region" description="Basic residues" evidence="5">
    <location>
        <begin position="485"/>
        <end position="495"/>
    </location>
</feature>
<dbReference type="InterPro" id="IPR050738">
    <property type="entry name" value="Sulfatase"/>
</dbReference>
<sequence length="495" mass="54817" precursor="true">MAWNLFLLLTACSAGFVPSATFAKEHPPNFVVIFTDDQGYADVGCFGSPDIRTPRLDAMAADGMKFTSFYAQPVCGPSRAALMTGCYPMRVAERGNEKQVHPILHSEEITVAEVLKTKGYATACFGKWDLAKHSQKAFFADLLPTRQGFDYFFGTPTSNDTIANLYRNEELIEPNADMATLTQRYTDEAIGFMKQNQAKPFFIYIPHSMPHTRLDASAPFKRKSKRGLYGDVIEEIDFNVGRIIDSVTELGLADNTYVIFTSDNGPWLIKNTNHADGHLPSDHGGSAGTLRSGKTSTFEGGVRVPFIVWGPGRVPAGTTCDSIASTLDVLPTLAALSGAAAPPDRVIDGEDIRHLIHGEFDKADADKTHFYYLRVRLQAVRQGKWKLHLPREKEPSDVAPFTQNRHIAPEDRVGFDTPFLVDLDNDIGETTNVADQHPQVTQRLLALAESMRSDLGDFDRVGKNMRFFDLEGPRPTKPPLPKQRVPAKAKLKSNR</sequence>
<dbReference type="EMBL" id="SJPW01000007">
    <property type="protein sequence ID" value="TWU47649.1"/>
    <property type="molecule type" value="Genomic_DNA"/>
</dbReference>
<feature type="region of interest" description="Disordered" evidence="5">
    <location>
        <begin position="469"/>
        <end position="495"/>
    </location>
</feature>
<name>A0A5C6EK41_9BACT</name>
<evidence type="ECO:0000256" key="5">
    <source>
        <dbReference type="SAM" id="MobiDB-lite"/>
    </source>
</evidence>
<dbReference type="Pfam" id="PF00884">
    <property type="entry name" value="Sulfatase"/>
    <property type="match status" value="1"/>
</dbReference>
<dbReference type="InterPro" id="IPR024607">
    <property type="entry name" value="Sulfatase_CS"/>
</dbReference>
<keyword evidence="4" id="KW-0106">Calcium</keyword>